<dbReference type="GO" id="GO:0005524">
    <property type="term" value="F:ATP binding"/>
    <property type="evidence" value="ECO:0007669"/>
    <property type="project" value="UniProtKB-KW"/>
</dbReference>
<dbReference type="InterPro" id="IPR030679">
    <property type="entry name" value="ABC_ATPase_HisP-typ"/>
</dbReference>
<evidence type="ECO:0000313" key="6">
    <source>
        <dbReference type="EMBL" id="GAB13245.1"/>
    </source>
</evidence>
<keyword evidence="3" id="KW-0547">Nucleotide-binding</keyword>
<keyword evidence="7" id="KW-1185">Reference proteome</keyword>
<dbReference type="EMBL" id="BAEG01000037">
    <property type="protein sequence ID" value="GAB13245.1"/>
    <property type="molecule type" value="Genomic_DNA"/>
</dbReference>
<keyword evidence="4 6" id="KW-0067">ATP-binding</keyword>
<dbReference type="InterPro" id="IPR050086">
    <property type="entry name" value="MetN_ABC_transporter-like"/>
</dbReference>
<dbReference type="eggNOG" id="COG1126">
    <property type="taxonomic scope" value="Bacteria"/>
</dbReference>
<evidence type="ECO:0000256" key="1">
    <source>
        <dbReference type="ARBA" id="ARBA00005417"/>
    </source>
</evidence>
<evidence type="ECO:0000259" key="5">
    <source>
        <dbReference type="PROSITE" id="PS50893"/>
    </source>
</evidence>
<dbReference type="GO" id="GO:0015424">
    <property type="term" value="F:ABC-type amino acid transporter activity"/>
    <property type="evidence" value="ECO:0007669"/>
    <property type="project" value="InterPro"/>
</dbReference>
<gene>
    <name evidence="6" type="ORF">ARGLB_037_00960</name>
</gene>
<dbReference type="AlphaFoldDB" id="H0QK05"/>
<dbReference type="InterPro" id="IPR003593">
    <property type="entry name" value="AAA+_ATPase"/>
</dbReference>
<evidence type="ECO:0000313" key="7">
    <source>
        <dbReference type="Proteomes" id="UP000003828"/>
    </source>
</evidence>
<dbReference type="InterPro" id="IPR017871">
    <property type="entry name" value="ABC_transporter-like_CS"/>
</dbReference>
<dbReference type="SMART" id="SM00382">
    <property type="entry name" value="AAA"/>
    <property type="match status" value="1"/>
</dbReference>
<dbReference type="PROSITE" id="PS50893">
    <property type="entry name" value="ABC_TRANSPORTER_2"/>
    <property type="match status" value="1"/>
</dbReference>
<organism evidence="6 7">
    <name type="scientific">Arthrobacter globiformis (strain ATCC 8010 / DSM 20124 / JCM 1332 / NBRC 12137 / NCIMB 8907 / NRRL B-2979 / 168)</name>
    <dbReference type="NCBI Taxonomy" id="1077972"/>
    <lineage>
        <taxon>Bacteria</taxon>
        <taxon>Bacillati</taxon>
        <taxon>Actinomycetota</taxon>
        <taxon>Actinomycetes</taxon>
        <taxon>Micrococcales</taxon>
        <taxon>Micrococcaceae</taxon>
        <taxon>Arthrobacter</taxon>
    </lineage>
</organism>
<dbReference type="STRING" id="1077972.ARGLB_037_00960"/>
<dbReference type="Gene3D" id="3.40.50.300">
    <property type="entry name" value="P-loop containing nucleotide triphosphate hydrolases"/>
    <property type="match status" value="1"/>
</dbReference>
<dbReference type="PROSITE" id="PS00211">
    <property type="entry name" value="ABC_TRANSPORTER_1"/>
    <property type="match status" value="1"/>
</dbReference>
<comment type="caution">
    <text evidence="6">The sequence shown here is derived from an EMBL/GenBank/DDBJ whole genome shotgun (WGS) entry which is preliminary data.</text>
</comment>
<protein>
    <submittedName>
        <fullName evidence="6">Amino acid ABC transporter ATP-binding protein</fullName>
    </submittedName>
</protein>
<dbReference type="Pfam" id="PF00005">
    <property type="entry name" value="ABC_tran"/>
    <property type="match status" value="1"/>
</dbReference>
<evidence type="ECO:0000256" key="3">
    <source>
        <dbReference type="ARBA" id="ARBA00022741"/>
    </source>
</evidence>
<dbReference type="PIRSF" id="PIRSF039085">
    <property type="entry name" value="ABC_ATPase_HisP"/>
    <property type="match status" value="1"/>
</dbReference>
<dbReference type="RefSeq" id="WP_003800303.1">
    <property type="nucleotide sequence ID" value="NZ_BAEG01000037.1"/>
</dbReference>
<dbReference type="InterPro" id="IPR027417">
    <property type="entry name" value="P-loop_NTPase"/>
</dbReference>
<accession>H0QK05</accession>
<sequence>MIPSTIEPLLSVSDLAKSYGANEILKGVNFSIKAGEVKAILGASGSGKSTMLRLIALLERADRGEIVLAGRRLGVDDRRGKETAASERQLAYQRRDVGMVFQQFNLFPHMDALHNVALALTVVQNVRRREALEAAAEMLNRVGLGNRSHKYPRELSGGQQQRVAIARALVLNPSVLLFDEPTSALDVELVGEVLKVMESLAAEGMTMIVVTHEIGFAKRVADEVLMFDRGSIIEQADPETFFGSPAHERTRSFLSHVR</sequence>
<evidence type="ECO:0000256" key="4">
    <source>
        <dbReference type="ARBA" id="ARBA00022840"/>
    </source>
</evidence>
<dbReference type="SUPFAM" id="SSF52540">
    <property type="entry name" value="P-loop containing nucleoside triphosphate hydrolases"/>
    <property type="match status" value="1"/>
</dbReference>
<dbReference type="InterPro" id="IPR003439">
    <property type="entry name" value="ABC_transporter-like_ATP-bd"/>
</dbReference>
<dbReference type="PANTHER" id="PTHR43166:SF4">
    <property type="entry name" value="PHOSPHONATES IMPORT ATP-BINDING PROTEIN PHNC"/>
    <property type="match status" value="1"/>
</dbReference>
<feature type="domain" description="ABC transporter" evidence="5">
    <location>
        <begin position="10"/>
        <end position="254"/>
    </location>
</feature>
<keyword evidence="2" id="KW-0813">Transport</keyword>
<comment type="similarity">
    <text evidence="1">Belongs to the ABC transporter superfamily.</text>
</comment>
<dbReference type="GO" id="GO:0016887">
    <property type="term" value="F:ATP hydrolysis activity"/>
    <property type="evidence" value="ECO:0007669"/>
    <property type="project" value="InterPro"/>
</dbReference>
<proteinExistence type="inferred from homology"/>
<evidence type="ECO:0000256" key="2">
    <source>
        <dbReference type="ARBA" id="ARBA00022448"/>
    </source>
</evidence>
<name>H0QK05_ARTG1</name>
<dbReference type="PANTHER" id="PTHR43166">
    <property type="entry name" value="AMINO ACID IMPORT ATP-BINDING PROTEIN"/>
    <property type="match status" value="1"/>
</dbReference>
<dbReference type="Proteomes" id="UP000003828">
    <property type="component" value="Unassembled WGS sequence"/>
</dbReference>
<reference evidence="6 7" key="1">
    <citation type="submission" date="2011-12" db="EMBL/GenBank/DDBJ databases">
        <title>Whole genome shotgun sequence of Arthrobacter globiformis NBRC 12137.</title>
        <authorList>
            <person name="Miyazawa S."/>
            <person name="Hosoyama A."/>
            <person name="Tsuchikane K."/>
            <person name="Katsumata H."/>
            <person name="Yamazaki S."/>
            <person name="Fujita N."/>
        </authorList>
    </citation>
    <scope>NUCLEOTIDE SEQUENCE [LARGE SCALE GENOMIC DNA]</scope>
    <source>
        <strain evidence="6 7">NBRC 12137</strain>
    </source>
</reference>